<dbReference type="EMBL" id="JAINDJ010000003">
    <property type="protein sequence ID" value="KAG9454596.1"/>
    <property type="molecule type" value="Genomic_DNA"/>
</dbReference>
<comment type="similarity">
    <text evidence="2">In the N-terminal section; belongs to the leguminous lectin family.</text>
</comment>
<comment type="similarity">
    <text evidence="3">In the C-terminal section; belongs to the protein kinase superfamily. Ser/Thr protein kinase family.</text>
</comment>
<feature type="chain" id="PRO_5043843411" description="non-specific serine/threonine protein kinase" evidence="18">
    <location>
        <begin position="18"/>
        <end position="503"/>
    </location>
</feature>
<evidence type="ECO:0000256" key="4">
    <source>
        <dbReference type="ARBA" id="ARBA00012513"/>
    </source>
</evidence>
<dbReference type="GO" id="GO:0005886">
    <property type="term" value="C:plasma membrane"/>
    <property type="evidence" value="ECO:0007669"/>
    <property type="project" value="UniProtKB-SubCell"/>
</dbReference>
<evidence type="ECO:0000313" key="20">
    <source>
        <dbReference type="EMBL" id="KAG9454596.1"/>
    </source>
</evidence>
<keyword evidence="11" id="KW-0808">Transferase</keyword>
<name>A0AAV7F1Q0_ARIFI</name>
<comment type="catalytic activity">
    <reaction evidence="17">
        <text>L-seryl-[protein] + ATP = O-phospho-L-seryl-[protein] + ADP + H(+)</text>
        <dbReference type="Rhea" id="RHEA:17989"/>
        <dbReference type="Rhea" id="RHEA-COMP:9863"/>
        <dbReference type="Rhea" id="RHEA-COMP:11604"/>
        <dbReference type="ChEBI" id="CHEBI:15378"/>
        <dbReference type="ChEBI" id="CHEBI:29999"/>
        <dbReference type="ChEBI" id="CHEBI:30616"/>
        <dbReference type="ChEBI" id="CHEBI:83421"/>
        <dbReference type="ChEBI" id="CHEBI:456216"/>
        <dbReference type="EC" id="2.7.11.1"/>
    </reaction>
</comment>
<sequence length="503" mass="54120">MLGRILILILLFVKVSASEADEGTDFIFNGFVSRENLTTDGAANITGNGLLRLTPAEYSQIGHAFYPKPLSFNNSTNTSTGNNTFSFSTTFVFAIVSNSGDDSGTGFAFLMSPSKHLIQSVRSGAYLGLFSPSNNGDPSNRIAAIEFDTVFNKEIGDIDDNHVGIDINSLNSSNASPAGYYGDDEDGGLIIRNVSLASGRRFQAWVEYDGVQKQLNVTVAPLQVPKPKRPLLSSKIDLSSVIEEYPVYVGFSASTATHRLSSHYVLGWSFKVNGEARPLDASILPKVAAGLFYLHEKWAQAILHRDIKPANVLLDENFNGKLGDFGLSRLYDHGSDPNTTRLAGTVGYMAPELSRTGKATKASDVYAFGVLMLEVACGRRPTKYRAPANQVVLVDWVLGCLKEGTLFTVVDSRLGTEFRKAEVEEVEMVLKLGLLCSHDSAGDRPSIGEVIQFLNGDLPLPEIPADSLRSGTTPVSWTPSDGSANLLTSSASIGSVSILTSGR</sequence>
<keyword evidence="8 18" id="KW-0732">Signal</keyword>
<dbReference type="SUPFAM" id="SSF56112">
    <property type="entry name" value="Protein kinase-like (PK-like)"/>
    <property type="match status" value="1"/>
</dbReference>
<evidence type="ECO:0000256" key="14">
    <source>
        <dbReference type="ARBA" id="ARBA00023136"/>
    </source>
</evidence>
<dbReference type="GO" id="GO:0004674">
    <property type="term" value="F:protein serine/threonine kinase activity"/>
    <property type="evidence" value="ECO:0007669"/>
    <property type="project" value="UniProtKB-KW"/>
</dbReference>
<dbReference type="Gene3D" id="2.60.120.200">
    <property type="match status" value="1"/>
</dbReference>
<dbReference type="SUPFAM" id="SSF49899">
    <property type="entry name" value="Concanavalin A-like lectins/glucanases"/>
    <property type="match status" value="1"/>
</dbReference>
<evidence type="ECO:0000256" key="2">
    <source>
        <dbReference type="ARBA" id="ARBA00008536"/>
    </source>
</evidence>
<dbReference type="InterPro" id="IPR011009">
    <property type="entry name" value="Kinase-like_dom_sf"/>
</dbReference>
<evidence type="ECO:0000256" key="9">
    <source>
        <dbReference type="ARBA" id="ARBA00022734"/>
    </source>
</evidence>
<dbReference type="GO" id="GO:0030246">
    <property type="term" value="F:carbohydrate binding"/>
    <property type="evidence" value="ECO:0007669"/>
    <property type="project" value="UniProtKB-KW"/>
</dbReference>
<evidence type="ECO:0000256" key="7">
    <source>
        <dbReference type="ARBA" id="ARBA00022692"/>
    </source>
</evidence>
<dbReference type="Pfam" id="PF00139">
    <property type="entry name" value="Lectin_legB"/>
    <property type="match status" value="1"/>
</dbReference>
<dbReference type="CDD" id="cd06899">
    <property type="entry name" value="lectin_legume_LecRK_Arcelin_ConA"/>
    <property type="match status" value="1"/>
</dbReference>
<keyword evidence="5" id="KW-1003">Cell membrane</keyword>
<evidence type="ECO:0000256" key="5">
    <source>
        <dbReference type="ARBA" id="ARBA00022475"/>
    </source>
</evidence>
<feature type="signal peptide" evidence="18">
    <location>
        <begin position="1"/>
        <end position="17"/>
    </location>
</feature>
<dbReference type="GO" id="GO:0005524">
    <property type="term" value="F:ATP binding"/>
    <property type="evidence" value="ECO:0007669"/>
    <property type="project" value="UniProtKB-KW"/>
</dbReference>
<keyword evidence="12" id="KW-0067">ATP-binding</keyword>
<evidence type="ECO:0000256" key="8">
    <source>
        <dbReference type="ARBA" id="ARBA00022729"/>
    </source>
</evidence>
<evidence type="ECO:0000256" key="17">
    <source>
        <dbReference type="ARBA" id="ARBA00048679"/>
    </source>
</evidence>
<dbReference type="FunFam" id="2.60.120.200:FF:000096">
    <property type="entry name" value="L-type lectin-domain containing receptor kinase V.9"/>
    <property type="match status" value="1"/>
</dbReference>
<comment type="subcellular location">
    <subcellularLocation>
        <location evidence="1">Cell membrane</location>
        <topology evidence="1">Single-pass type I membrane protein</topology>
    </subcellularLocation>
</comment>
<evidence type="ECO:0000256" key="3">
    <source>
        <dbReference type="ARBA" id="ARBA00010217"/>
    </source>
</evidence>
<keyword evidence="10" id="KW-0547">Nucleotide-binding</keyword>
<proteinExistence type="inferred from homology"/>
<evidence type="ECO:0000256" key="6">
    <source>
        <dbReference type="ARBA" id="ARBA00022527"/>
    </source>
</evidence>
<keyword evidence="21" id="KW-1185">Reference proteome</keyword>
<evidence type="ECO:0000256" key="13">
    <source>
        <dbReference type="ARBA" id="ARBA00022989"/>
    </source>
</evidence>
<comment type="catalytic activity">
    <reaction evidence="16">
        <text>L-threonyl-[protein] + ATP = O-phospho-L-threonyl-[protein] + ADP + H(+)</text>
        <dbReference type="Rhea" id="RHEA:46608"/>
        <dbReference type="Rhea" id="RHEA-COMP:11060"/>
        <dbReference type="Rhea" id="RHEA-COMP:11605"/>
        <dbReference type="ChEBI" id="CHEBI:15378"/>
        <dbReference type="ChEBI" id="CHEBI:30013"/>
        <dbReference type="ChEBI" id="CHEBI:30616"/>
        <dbReference type="ChEBI" id="CHEBI:61977"/>
        <dbReference type="ChEBI" id="CHEBI:456216"/>
        <dbReference type="EC" id="2.7.11.1"/>
    </reaction>
</comment>
<protein>
    <recommendedName>
        <fullName evidence="4">non-specific serine/threonine protein kinase</fullName>
        <ecNumber evidence="4">2.7.11.1</ecNumber>
    </recommendedName>
</protein>
<evidence type="ECO:0000313" key="21">
    <source>
        <dbReference type="Proteomes" id="UP000825729"/>
    </source>
</evidence>
<organism evidence="20 21">
    <name type="scientific">Aristolochia fimbriata</name>
    <name type="common">White veined hardy Dutchman's pipe vine</name>
    <dbReference type="NCBI Taxonomy" id="158543"/>
    <lineage>
        <taxon>Eukaryota</taxon>
        <taxon>Viridiplantae</taxon>
        <taxon>Streptophyta</taxon>
        <taxon>Embryophyta</taxon>
        <taxon>Tracheophyta</taxon>
        <taxon>Spermatophyta</taxon>
        <taxon>Magnoliopsida</taxon>
        <taxon>Magnoliidae</taxon>
        <taxon>Piperales</taxon>
        <taxon>Aristolochiaceae</taxon>
        <taxon>Aristolochia</taxon>
    </lineage>
</organism>
<dbReference type="InterPro" id="IPR013320">
    <property type="entry name" value="ConA-like_dom_sf"/>
</dbReference>
<dbReference type="InterPro" id="IPR001220">
    <property type="entry name" value="Legume_lectin_dom"/>
</dbReference>
<dbReference type="Proteomes" id="UP000825729">
    <property type="component" value="Unassembled WGS sequence"/>
</dbReference>
<evidence type="ECO:0000256" key="12">
    <source>
        <dbReference type="ARBA" id="ARBA00022840"/>
    </source>
</evidence>
<evidence type="ECO:0000259" key="19">
    <source>
        <dbReference type="PROSITE" id="PS50011"/>
    </source>
</evidence>
<keyword evidence="14" id="KW-0472">Membrane</keyword>
<keyword evidence="11" id="KW-0418">Kinase</keyword>
<evidence type="ECO:0000256" key="10">
    <source>
        <dbReference type="ARBA" id="ARBA00022741"/>
    </source>
</evidence>
<dbReference type="InterPro" id="IPR008271">
    <property type="entry name" value="Ser/Thr_kinase_AS"/>
</dbReference>
<dbReference type="PROSITE" id="PS50011">
    <property type="entry name" value="PROTEIN_KINASE_DOM"/>
    <property type="match status" value="1"/>
</dbReference>
<dbReference type="FunFam" id="1.10.510.10:FF:000108">
    <property type="entry name" value="L-type lectin-domain containing receptor kinase S.4"/>
    <property type="match status" value="1"/>
</dbReference>
<keyword evidence="9" id="KW-0430">Lectin</keyword>
<dbReference type="PROSITE" id="PS00108">
    <property type="entry name" value="PROTEIN_KINASE_ST"/>
    <property type="match status" value="1"/>
</dbReference>
<evidence type="ECO:0000256" key="16">
    <source>
        <dbReference type="ARBA" id="ARBA00047899"/>
    </source>
</evidence>
<dbReference type="EC" id="2.7.11.1" evidence="4"/>
<dbReference type="InterPro" id="IPR050528">
    <property type="entry name" value="L-type_Lectin-RKs"/>
</dbReference>
<dbReference type="InterPro" id="IPR000719">
    <property type="entry name" value="Prot_kinase_dom"/>
</dbReference>
<dbReference type="AlphaFoldDB" id="A0AAV7F1Q0"/>
<dbReference type="Gene3D" id="1.10.510.10">
    <property type="entry name" value="Transferase(Phosphotransferase) domain 1"/>
    <property type="match status" value="1"/>
</dbReference>
<reference evidence="20 21" key="1">
    <citation type="submission" date="2021-07" db="EMBL/GenBank/DDBJ databases">
        <title>The Aristolochia fimbriata genome: insights into angiosperm evolution, floral development and chemical biosynthesis.</title>
        <authorList>
            <person name="Jiao Y."/>
        </authorList>
    </citation>
    <scope>NUCLEOTIDE SEQUENCE [LARGE SCALE GENOMIC DNA]</scope>
    <source>
        <strain evidence="20">IBCAS-2021</strain>
        <tissue evidence="20">Leaf</tissue>
    </source>
</reference>
<keyword evidence="13" id="KW-1133">Transmembrane helix</keyword>
<evidence type="ECO:0000256" key="15">
    <source>
        <dbReference type="ARBA" id="ARBA00023170"/>
    </source>
</evidence>
<evidence type="ECO:0000256" key="11">
    <source>
        <dbReference type="ARBA" id="ARBA00022777"/>
    </source>
</evidence>
<keyword evidence="15" id="KW-0675">Receptor</keyword>
<accession>A0AAV7F1Q0</accession>
<dbReference type="SMART" id="SM00220">
    <property type="entry name" value="S_TKc"/>
    <property type="match status" value="1"/>
</dbReference>
<evidence type="ECO:0000256" key="18">
    <source>
        <dbReference type="SAM" id="SignalP"/>
    </source>
</evidence>
<comment type="caution">
    <text evidence="20">The sequence shown here is derived from an EMBL/GenBank/DDBJ whole genome shotgun (WGS) entry which is preliminary data.</text>
</comment>
<keyword evidence="6" id="KW-0723">Serine/threonine-protein kinase</keyword>
<dbReference type="PANTHER" id="PTHR27007">
    <property type="match status" value="1"/>
</dbReference>
<feature type="domain" description="Protein kinase" evidence="19">
    <location>
        <begin position="115"/>
        <end position="463"/>
    </location>
</feature>
<keyword evidence="7" id="KW-0812">Transmembrane</keyword>
<gene>
    <name evidence="20" type="ORF">H6P81_007500</name>
</gene>
<evidence type="ECO:0000256" key="1">
    <source>
        <dbReference type="ARBA" id="ARBA00004251"/>
    </source>
</evidence>